<feature type="domain" description="DUF7025" evidence="2">
    <location>
        <begin position="152"/>
        <end position="224"/>
    </location>
</feature>
<name>A0A074Y5W4_AURSE</name>
<dbReference type="STRING" id="1043005.A0A074Y5W4"/>
<feature type="region of interest" description="Disordered" evidence="1">
    <location>
        <begin position="1"/>
        <end position="25"/>
    </location>
</feature>
<dbReference type="RefSeq" id="XP_013339832.1">
    <property type="nucleotide sequence ID" value="XM_013484378.1"/>
</dbReference>
<dbReference type="AlphaFoldDB" id="A0A074Y5W4"/>
<sequence length="362" mass="41418">MAENASNSPQRQMRNGTPEKTSFEGFGHVEASTDDYALVVTRKLDKNHNLESTTLDVDSPHILQAFRDVVKVAPDYSFGFHFGGFDSCSFGDVVSSLGLQRYAGELDEQGVERKHVELLKFMEFDMGAARKSYTTQTGCFVSTGRYSGTYVKSHPWLLKVEKTAYERYDKSGKYCEIQCSYSDYDGEKYGVSKYVFRIYQKEDFGSDHPSKILDLKVYPRAYAPDDEDLENRLRKRGELFSSITGMLARQYDGPAEYLKLPPHAFYHPDENQWPQLWMPFIETGRVIIDRRTFEQDHPSGIISRRPLSSLNTFLCPPYVLGYSSSRKDWCRFYVTNLHKVTWKANAFSTSSSHLANSTSSAH</sequence>
<evidence type="ECO:0000259" key="2">
    <source>
        <dbReference type="Pfam" id="PF22942"/>
    </source>
</evidence>
<proteinExistence type="predicted"/>
<accession>A0A074Y5W4</accession>
<evidence type="ECO:0000256" key="1">
    <source>
        <dbReference type="SAM" id="MobiDB-lite"/>
    </source>
</evidence>
<evidence type="ECO:0000313" key="3">
    <source>
        <dbReference type="EMBL" id="KEQ91364.1"/>
    </source>
</evidence>
<dbReference type="InParanoid" id="A0A074Y5W4"/>
<dbReference type="EMBL" id="KL584779">
    <property type="protein sequence ID" value="KEQ91364.1"/>
    <property type="molecule type" value="Genomic_DNA"/>
</dbReference>
<evidence type="ECO:0000313" key="4">
    <source>
        <dbReference type="Proteomes" id="UP000030641"/>
    </source>
</evidence>
<dbReference type="Pfam" id="PF22942">
    <property type="entry name" value="DUF7025"/>
    <property type="match status" value="1"/>
</dbReference>
<dbReference type="PANTHER" id="PTHR46411">
    <property type="entry name" value="FAMILY ATPASE, PUTATIVE-RELATED"/>
    <property type="match status" value="1"/>
</dbReference>
<organism evidence="3 4">
    <name type="scientific">Aureobasidium subglaciale (strain EXF-2481)</name>
    <name type="common">Aureobasidium pullulans var. subglaciale</name>
    <dbReference type="NCBI Taxonomy" id="1043005"/>
    <lineage>
        <taxon>Eukaryota</taxon>
        <taxon>Fungi</taxon>
        <taxon>Dikarya</taxon>
        <taxon>Ascomycota</taxon>
        <taxon>Pezizomycotina</taxon>
        <taxon>Dothideomycetes</taxon>
        <taxon>Dothideomycetidae</taxon>
        <taxon>Dothideales</taxon>
        <taxon>Saccotheciaceae</taxon>
        <taxon>Aureobasidium</taxon>
    </lineage>
</organism>
<dbReference type="HOGENOM" id="CLU_765009_0_0_1"/>
<dbReference type="GeneID" id="25364796"/>
<gene>
    <name evidence="3" type="ORF">AUEXF2481DRAFT_33137</name>
</gene>
<keyword evidence="4" id="KW-1185">Reference proteome</keyword>
<dbReference type="PANTHER" id="PTHR46411:SF3">
    <property type="entry name" value="AAA+ ATPASE DOMAIN-CONTAINING PROTEIN"/>
    <property type="match status" value="1"/>
</dbReference>
<dbReference type="OrthoDB" id="10042665at2759"/>
<dbReference type="InterPro" id="IPR054289">
    <property type="entry name" value="DUF7025"/>
</dbReference>
<feature type="compositionally biased region" description="Polar residues" evidence="1">
    <location>
        <begin position="1"/>
        <end position="20"/>
    </location>
</feature>
<dbReference type="Proteomes" id="UP000030641">
    <property type="component" value="Unassembled WGS sequence"/>
</dbReference>
<reference evidence="3 4" key="1">
    <citation type="journal article" date="2014" name="BMC Genomics">
        <title>Genome sequencing of four Aureobasidium pullulans varieties: biotechnological potential, stress tolerance, and description of new species.</title>
        <authorList>
            <person name="Gostin Ar C."/>
            <person name="Ohm R.A."/>
            <person name="Kogej T."/>
            <person name="Sonjak S."/>
            <person name="Turk M."/>
            <person name="Zajc J."/>
            <person name="Zalar P."/>
            <person name="Grube M."/>
            <person name="Sun H."/>
            <person name="Han J."/>
            <person name="Sharma A."/>
            <person name="Chiniquy J."/>
            <person name="Ngan C.Y."/>
            <person name="Lipzen A."/>
            <person name="Barry K."/>
            <person name="Grigoriev I.V."/>
            <person name="Gunde-Cimerman N."/>
        </authorList>
    </citation>
    <scope>NUCLEOTIDE SEQUENCE [LARGE SCALE GENOMIC DNA]</scope>
    <source>
        <strain evidence="3 4">EXF-2481</strain>
    </source>
</reference>
<protein>
    <recommendedName>
        <fullName evidence="2">DUF7025 domain-containing protein</fullName>
    </recommendedName>
</protein>